<dbReference type="HOGENOM" id="CLU_039326_0_2_6"/>
<dbReference type="PATRIC" id="fig|1445510.3.peg.4220"/>
<dbReference type="SUPFAM" id="SSF51069">
    <property type="entry name" value="Carbonic anhydrase"/>
    <property type="match status" value="1"/>
</dbReference>
<dbReference type="AlphaFoldDB" id="A0A0C5VPY8"/>
<dbReference type="InterPro" id="IPR018338">
    <property type="entry name" value="Carbonic_anhydrase_a-class_CS"/>
</dbReference>
<evidence type="ECO:0000256" key="7">
    <source>
        <dbReference type="ARBA" id="ARBA00022833"/>
    </source>
</evidence>
<evidence type="ECO:0000313" key="13">
    <source>
        <dbReference type="Proteomes" id="UP000032266"/>
    </source>
</evidence>
<dbReference type="OrthoDB" id="5327615at2"/>
<dbReference type="Proteomes" id="UP000032266">
    <property type="component" value="Chromosome"/>
</dbReference>
<evidence type="ECO:0000256" key="8">
    <source>
        <dbReference type="ARBA" id="ARBA00023239"/>
    </source>
</evidence>
<evidence type="ECO:0000256" key="2">
    <source>
        <dbReference type="ARBA" id="ARBA00002904"/>
    </source>
</evidence>
<dbReference type="STRING" id="1445510.YC6258_04252"/>
<gene>
    <name evidence="12" type="ORF">YC6258_04252</name>
</gene>
<protein>
    <recommendedName>
        <fullName evidence="5 10">Carbonic anhydrase</fullName>
        <ecNumber evidence="4 10">4.2.1.1</ecNumber>
    </recommendedName>
</protein>
<dbReference type="InterPro" id="IPR001148">
    <property type="entry name" value="CA_dom"/>
</dbReference>
<keyword evidence="6 10" id="KW-0479">Metal-binding</keyword>
<dbReference type="Gene3D" id="3.10.200.10">
    <property type="entry name" value="Alpha carbonic anhydrase"/>
    <property type="match status" value="1"/>
</dbReference>
<comment type="cofactor">
    <cofactor evidence="1 10">
        <name>Zn(2+)</name>
        <dbReference type="ChEBI" id="CHEBI:29105"/>
    </cofactor>
</comment>
<accession>A0A0C5VPY8</accession>
<dbReference type="GO" id="GO:0004089">
    <property type="term" value="F:carbonate dehydratase activity"/>
    <property type="evidence" value="ECO:0007669"/>
    <property type="project" value="UniProtKB-UniRule"/>
</dbReference>
<dbReference type="GO" id="GO:0008270">
    <property type="term" value="F:zinc ion binding"/>
    <property type="evidence" value="ECO:0007669"/>
    <property type="project" value="UniProtKB-UniRule"/>
</dbReference>
<feature type="signal peptide" evidence="10">
    <location>
        <begin position="1"/>
        <end position="23"/>
    </location>
</feature>
<name>A0A0C5VPY8_9GAMM</name>
<dbReference type="EC" id="4.2.1.1" evidence="4 10"/>
<comment type="catalytic activity">
    <reaction evidence="9 10">
        <text>hydrogencarbonate + H(+) = CO2 + H2O</text>
        <dbReference type="Rhea" id="RHEA:10748"/>
        <dbReference type="ChEBI" id="CHEBI:15377"/>
        <dbReference type="ChEBI" id="CHEBI:15378"/>
        <dbReference type="ChEBI" id="CHEBI:16526"/>
        <dbReference type="ChEBI" id="CHEBI:17544"/>
        <dbReference type="EC" id="4.2.1.1"/>
    </reaction>
</comment>
<dbReference type="PROSITE" id="PS51144">
    <property type="entry name" value="ALPHA_CA_2"/>
    <property type="match status" value="1"/>
</dbReference>
<proteinExistence type="inferred from homology"/>
<dbReference type="Pfam" id="PF00194">
    <property type="entry name" value="Carb_anhydrase"/>
    <property type="match status" value="1"/>
</dbReference>
<dbReference type="RefSeq" id="WP_082070811.1">
    <property type="nucleotide sequence ID" value="NZ_CP007142.1"/>
</dbReference>
<dbReference type="InterPro" id="IPR041891">
    <property type="entry name" value="Alpha_CA_prokaryot-like"/>
</dbReference>
<dbReference type="PROSITE" id="PS00162">
    <property type="entry name" value="ALPHA_CA_1"/>
    <property type="match status" value="1"/>
</dbReference>
<keyword evidence="7 10" id="KW-0862">Zinc</keyword>
<evidence type="ECO:0000256" key="10">
    <source>
        <dbReference type="RuleBase" id="RU367011"/>
    </source>
</evidence>
<dbReference type="KEGG" id="gsn:YC6258_04252"/>
<keyword evidence="13" id="KW-1185">Reference proteome</keyword>
<organism evidence="12 13">
    <name type="scientific">Gynuella sunshinyii YC6258</name>
    <dbReference type="NCBI Taxonomy" id="1445510"/>
    <lineage>
        <taxon>Bacteria</taxon>
        <taxon>Pseudomonadati</taxon>
        <taxon>Pseudomonadota</taxon>
        <taxon>Gammaproteobacteria</taxon>
        <taxon>Oceanospirillales</taxon>
        <taxon>Saccharospirillaceae</taxon>
        <taxon>Gynuella</taxon>
    </lineage>
</organism>
<evidence type="ECO:0000256" key="6">
    <source>
        <dbReference type="ARBA" id="ARBA00022723"/>
    </source>
</evidence>
<sequence length="245" mass="26966">MKKSIAGMFAGIAFGVASMGVLASDWSYEGVEGPEYWGNLSPDFVMCKSGKNQSPINITNLVKGKLPRLDVNYSAAGKEIINNGHTVQVNYQPGSTLTVDGHSYELKQFHFHTPSENHINGQPYDLEAHFVHADKDGNLAVMAVMFKVGKENQALNAVWKDMPEHKGDKVEEMHAIDGASLLPKKLAYYRYNGSLTTPPCSEGVVWLVLKDVQEVSADQVAKFAGVLEHPNNRPIQKTNARVVIR</sequence>
<dbReference type="CDD" id="cd03124">
    <property type="entry name" value="alpha_CA_prokaryotic_like"/>
    <property type="match status" value="1"/>
</dbReference>
<dbReference type="PANTHER" id="PTHR18952:SF265">
    <property type="entry name" value="CARBONIC ANHYDRASE"/>
    <property type="match status" value="1"/>
</dbReference>
<evidence type="ECO:0000256" key="9">
    <source>
        <dbReference type="ARBA" id="ARBA00048348"/>
    </source>
</evidence>
<dbReference type="PANTHER" id="PTHR18952">
    <property type="entry name" value="CARBONIC ANHYDRASE"/>
    <property type="match status" value="1"/>
</dbReference>
<evidence type="ECO:0000313" key="12">
    <source>
        <dbReference type="EMBL" id="AJQ96286.1"/>
    </source>
</evidence>
<evidence type="ECO:0000259" key="11">
    <source>
        <dbReference type="PROSITE" id="PS51144"/>
    </source>
</evidence>
<dbReference type="InterPro" id="IPR036398">
    <property type="entry name" value="CA_dom_sf"/>
</dbReference>
<dbReference type="InterPro" id="IPR023561">
    <property type="entry name" value="Carbonic_anhydrase_a-class"/>
</dbReference>
<evidence type="ECO:0000256" key="1">
    <source>
        <dbReference type="ARBA" id="ARBA00001947"/>
    </source>
</evidence>
<comment type="similarity">
    <text evidence="3 10">Belongs to the alpha-carbonic anhydrase family.</text>
</comment>
<dbReference type="SMART" id="SM01057">
    <property type="entry name" value="Carb_anhydrase"/>
    <property type="match status" value="1"/>
</dbReference>
<feature type="domain" description="Alpha-carbonic anhydrase" evidence="11">
    <location>
        <begin position="24"/>
        <end position="245"/>
    </location>
</feature>
<keyword evidence="8 10" id="KW-0456">Lyase</keyword>
<dbReference type="EMBL" id="CP007142">
    <property type="protein sequence ID" value="AJQ96286.1"/>
    <property type="molecule type" value="Genomic_DNA"/>
</dbReference>
<evidence type="ECO:0000256" key="3">
    <source>
        <dbReference type="ARBA" id="ARBA00010718"/>
    </source>
</evidence>
<keyword evidence="10" id="KW-0732">Signal</keyword>
<reference evidence="12 13" key="1">
    <citation type="submission" date="2014-01" db="EMBL/GenBank/DDBJ databases">
        <title>Full genme sequencing of cellulolytic bacterium Gynuella sunshinyii YC6258T gen. nov., sp. nov.</title>
        <authorList>
            <person name="Khan H."/>
            <person name="Chung E.J."/>
            <person name="Chung Y.R."/>
        </authorList>
    </citation>
    <scope>NUCLEOTIDE SEQUENCE [LARGE SCALE GENOMIC DNA]</scope>
    <source>
        <strain evidence="12 13">YC6258</strain>
    </source>
</reference>
<comment type="function">
    <text evidence="2 10">Reversible hydration of carbon dioxide.</text>
</comment>
<evidence type="ECO:0000256" key="5">
    <source>
        <dbReference type="ARBA" id="ARBA00014628"/>
    </source>
</evidence>
<feature type="chain" id="PRO_5025084967" description="Carbonic anhydrase" evidence="10">
    <location>
        <begin position="24"/>
        <end position="245"/>
    </location>
</feature>
<evidence type="ECO:0000256" key="4">
    <source>
        <dbReference type="ARBA" id="ARBA00012925"/>
    </source>
</evidence>